<evidence type="ECO:0000313" key="6">
    <source>
        <dbReference type="EMBL" id="PSJ62655.1"/>
    </source>
</evidence>
<comment type="subcellular location">
    <subcellularLocation>
        <location evidence="1">Cell envelope</location>
    </subcellularLocation>
</comment>
<comment type="caution">
    <text evidence="6">The sequence shown here is derived from an EMBL/GenBank/DDBJ whole genome shotgun (WGS) entry which is preliminary data.</text>
</comment>
<feature type="domain" description="Periplasmic binding protein" evidence="5">
    <location>
        <begin position="38"/>
        <end position="290"/>
    </location>
</feature>
<comment type="similarity">
    <text evidence="2">Belongs to the bacterial solute-binding protein 2 family.</text>
</comment>
<evidence type="ECO:0000256" key="2">
    <source>
        <dbReference type="ARBA" id="ARBA00007639"/>
    </source>
</evidence>
<dbReference type="PANTHER" id="PTHR46847:SF1">
    <property type="entry name" value="D-ALLOSE-BINDING PERIPLASMIC PROTEIN-RELATED"/>
    <property type="match status" value="1"/>
</dbReference>
<evidence type="ECO:0000256" key="4">
    <source>
        <dbReference type="SAM" id="SignalP"/>
    </source>
</evidence>
<keyword evidence="7" id="KW-1185">Reference proteome</keyword>
<evidence type="ECO:0000259" key="5">
    <source>
        <dbReference type="Pfam" id="PF13407"/>
    </source>
</evidence>
<evidence type="ECO:0000256" key="3">
    <source>
        <dbReference type="ARBA" id="ARBA00022729"/>
    </source>
</evidence>
<dbReference type="PANTHER" id="PTHR46847">
    <property type="entry name" value="D-ALLOSE-BINDING PERIPLASMIC PROTEIN-RELATED"/>
    <property type="match status" value="1"/>
</dbReference>
<dbReference type="GO" id="GO:0030246">
    <property type="term" value="F:carbohydrate binding"/>
    <property type="evidence" value="ECO:0007669"/>
    <property type="project" value="UniProtKB-ARBA"/>
</dbReference>
<dbReference type="EMBL" id="PXYK01000006">
    <property type="protein sequence ID" value="PSJ62655.1"/>
    <property type="molecule type" value="Genomic_DNA"/>
</dbReference>
<dbReference type="Pfam" id="PF13407">
    <property type="entry name" value="Peripla_BP_4"/>
    <property type="match status" value="1"/>
</dbReference>
<dbReference type="Proteomes" id="UP000241229">
    <property type="component" value="Unassembled WGS sequence"/>
</dbReference>
<dbReference type="SUPFAM" id="SSF53822">
    <property type="entry name" value="Periplasmic binding protein-like I"/>
    <property type="match status" value="1"/>
</dbReference>
<accession>A0A2P7SJX9</accession>
<protein>
    <submittedName>
        <fullName evidence="6">Sugar ABC transporter substrate-binding protein</fullName>
    </submittedName>
</protein>
<evidence type="ECO:0000256" key="1">
    <source>
        <dbReference type="ARBA" id="ARBA00004196"/>
    </source>
</evidence>
<organism evidence="6 7">
    <name type="scientific">Kumtagia ephedrae</name>
    <dbReference type="NCBI Taxonomy" id="2116701"/>
    <lineage>
        <taxon>Bacteria</taxon>
        <taxon>Pseudomonadati</taxon>
        <taxon>Pseudomonadota</taxon>
        <taxon>Alphaproteobacteria</taxon>
        <taxon>Hyphomicrobiales</taxon>
        <taxon>Phyllobacteriaceae</taxon>
        <taxon>Kumtagia</taxon>
    </lineage>
</organism>
<dbReference type="InterPro" id="IPR028082">
    <property type="entry name" value="Peripla_BP_I"/>
</dbReference>
<dbReference type="GO" id="GO:0030313">
    <property type="term" value="C:cell envelope"/>
    <property type="evidence" value="ECO:0007669"/>
    <property type="project" value="UniProtKB-SubCell"/>
</dbReference>
<name>A0A2P7SJX9_9HYPH</name>
<dbReference type="Gene3D" id="3.40.50.2300">
    <property type="match status" value="2"/>
</dbReference>
<feature type="chain" id="PRO_5015108870" evidence="4">
    <location>
        <begin position="31"/>
        <end position="348"/>
    </location>
</feature>
<dbReference type="OrthoDB" id="9808136at2"/>
<gene>
    <name evidence="6" type="ORF">C7I84_08650</name>
</gene>
<proteinExistence type="inferred from homology"/>
<feature type="signal peptide" evidence="4">
    <location>
        <begin position="1"/>
        <end position="30"/>
    </location>
</feature>
<dbReference type="InterPro" id="IPR025997">
    <property type="entry name" value="SBP_2_dom"/>
</dbReference>
<dbReference type="AlphaFoldDB" id="A0A2P7SJX9"/>
<dbReference type="RefSeq" id="WP_106771756.1">
    <property type="nucleotide sequence ID" value="NZ_PXYK01000006.1"/>
</dbReference>
<keyword evidence="3 4" id="KW-0732">Signal</keyword>
<reference evidence="6 7" key="1">
    <citation type="submission" date="2018-03" db="EMBL/GenBank/DDBJ databases">
        <title>The draft genome of Mesorhizobium sp. 6GN-30.</title>
        <authorList>
            <person name="Liu L."/>
            <person name="Li L."/>
            <person name="Wang T."/>
            <person name="Zhang X."/>
            <person name="Liang L."/>
        </authorList>
    </citation>
    <scope>NUCLEOTIDE SEQUENCE [LARGE SCALE GENOMIC DNA]</scope>
    <source>
        <strain evidence="6 7">6GN30</strain>
    </source>
</reference>
<sequence length="348" mass="36423">MRLFCDSGRGLAASMIAAGLAMSLGGSAYASDNKIALIPGGPHPYFKPWEQAAADAQKDFGIAAVDFKVPTEWKLSLQTELVESLAAQGYTAFGIFPGDAVGINSTVEELKASSIPSAALAGCAQDPTGVAFCLGTDVYNSAYLGTKELIKAMGGKGAIVHLAGLLVDPNTTLRVKAVETAVAETNGAVTLLQTVADTDAQEAADQKINALLAAQKDDIGGMIATGYIPSVVASKSLRSLGDKRIKFVGIDDDQIVLDAIKDGFVSGTMAQNPYGQGYVGAFALDLLAGGGCTMKDDAPWIETPQTKRFIDSGTMVINADNLESYRDDLKKITTSIQASFKDKYMNCP</sequence>
<evidence type="ECO:0000313" key="7">
    <source>
        <dbReference type="Proteomes" id="UP000241229"/>
    </source>
</evidence>